<dbReference type="InterPro" id="IPR005644">
    <property type="entry name" value="NolW-like"/>
</dbReference>
<dbReference type="InterPro" id="IPR011662">
    <property type="entry name" value="Secretin/TonB_short_N"/>
</dbReference>
<evidence type="ECO:0000256" key="7">
    <source>
        <dbReference type="RuleBase" id="RU004003"/>
    </source>
</evidence>
<evidence type="ECO:0000256" key="6">
    <source>
        <dbReference type="ARBA" id="ARBA00023237"/>
    </source>
</evidence>
<evidence type="ECO:0000256" key="3">
    <source>
        <dbReference type="ARBA" id="ARBA00022692"/>
    </source>
</evidence>
<dbReference type="InterPro" id="IPR049371">
    <property type="entry name" value="GspD-like_N0"/>
</dbReference>
<dbReference type="Gene3D" id="3.30.1370.120">
    <property type="match status" value="1"/>
</dbReference>
<organism evidence="11">
    <name type="scientific">Polynucleobacter necessarius subsp. necessarius (strain STIR1)</name>
    <dbReference type="NCBI Taxonomy" id="452638"/>
    <lineage>
        <taxon>Bacteria</taxon>
        <taxon>Pseudomonadati</taxon>
        <taxon>Pseudomonadota</taxon>
        <taxon>Betaproteobacteria</taxon>
        <taxon>Burkholderiales</taxon>
        <taxon>Burkholderiaceae</taxon>
        <taxon>Polynucleobacter</taxon>
    </lineage>
</organism>
<evidence type="ECO:0000313" key="11">
    <source>
        <dbReference type="EMBL" id="ACB43961.1"/>
    </source>
</evidence>
<comment type="similarity">
    <text evidence="7">Belongs to the bacterial secretin family.</text>
</comment>
<keyword evidence="6" id="KW-0998">Cell outer membrane</keyword>
<protein>
    <submittedName>
        <fullName evidence="11">Type II and III secretion system protein</fullName>
    </submittedName>
</protein>
<dbReference type="PANTHER" id="PTHR30604:SF1">
    <property type="entry name" value="DNA UTILIZATION PROTEIN HOFQ"/>
    <property type="match status" value="1"/>
</dbReference>
<evidence type="ECO:0000259" key="10">
    <source>
        <dbReference type="SMART" id="SM00965"/>
    </source>
</evidence>
<dbReference type="KEGG" id="pne:Pnec_0735"/>
<dbReference type="GO" id="GO:0009279">
    <property type="term" value="C:cell outer membrane"/>
    <property type="evidence" value="ECO:0007669"/>
    <property type="project" value="UniProtKB-SubCell"/>
</dbReference>
<accession>B1XUD4</accession>
<keyword evidence="4 9" id="KW-0732">Signal</keyword>
<feature type="signal peptide" evidence="9">
    <location>
        <begin position="1"/>
        <end position="22"/>
    </location>
</feature>
<comment type="subcellular location">
    <subcellularLocation>
        <location evidence="8">Cell outer membrane</location>
    </subcellularLocation>
    <subcellularLocation>
        <location evidence="1">Membrane</location>
    </subcellularLocation>
</comment>
<keyword evidence="3" id="KW-0812">Transmembrane</keyword>
<dbReference type="InterPro" id="IPR051808">
    <property type="entry name" value="Type_IV_pilus_biogenesis"/>
</dbReference>
<dbReference type="InterPro" id="IPR001775">
    <property type="entry name" value="GspD/PilQ"/>
</dbReference>
<dbReference type="PROSITE" id="PS51257">
    <property type="entry name" value="PROKAR_LIPOPROTEIN"/>
    <property type="match status" value="1"/>
</dbReference>
<dbReference type="InterPro" id="IPR013355">
    <property type="entry name" value="Pilus_4_PilQ"/>
</dbReference>
<reference evidence="11" key="1">
    <citation type="submission" date="2008-03" db="EMBL/GenBank/DDBJ databases">
        <title>Complete sequence of Polynucleobacter necessarius STIR1.</title>
        <authorList>
            <consortium name="US DOE Joint Genome Institute"/>
            <person name="Copeland A."/>
            <person name="Lucas S."/>
            <person name="Lapidus A."/>
            <person name="Barry K."/>
            <person name="Detter J.C."/>
            <person name="Glavina del Rio T."/>
            <person name="Hammon N."/>
            <person name="Israni S."/>
            <person name="Dalin E."/>
            <person name="Tice H."/>
            <person name="Pitluck S."/>
            <person name="Chain P."/>
            <person name="Malfatti S."/>
            <person name="Shin M."/>
            <person name="Vergez L."/>
            <person name="Schmutz J."/>
            <person name="Larimer F."/>
            <person name="Land M."/>
            <person name="Hauser L."/>
            <person name="Kyrpides N."/>
            <person name="Kim E."/>
            <person name="Hahn M."/>
            <person name="Richardson P."/>
        </authorList>
    </citation>
    <scope>NUCLEOTIDE SEQUENCE [LARGE SCALE GENOMIC DNA]</scope>
    <source>
        <strain evidence="11">STIR1</strain>
    </source>
</reference>
<gene>
    <name evidence="11" type="ordered locus">Pnec_0735</name>
</gene>
<dbReference type="HOGENOM" id="CLU_006756_2_3_4"/>
<evidence type="ECO:0000256" key="1">
    <source>
        <dbReference type="ARBA" id="ARBA00004370"/>
    </source>
</evidence>
<dbReference type="GO" id="GO:0009306">
    <property type="term" value="P:protein secretion"/>
    <property type="evidence" value="ECO:0007669"/>
    <property type="project" value="InterPro"/>
</dbReference>
<dbReference type="NCBIfam" id="TIGR02515">
    <property type="entry name" value="IV_pilus_PilQ"/>
    <property type="match status" value="1"/>
</dbReference>
<dbReference type="Pfam" id="PF03958">
    <property type="entry name" value="Secretin_N"/>
    <property type="match status" value="1"/>
</dbReference>
<keyword evidence="2 8" id="KW-0813">Transport</keyword>
<evidence type="ECO:0000256" key="2">
    <source>
        <dbReference type="ARBA" id="ARBA00022448"/>
    </source>
</evidence>
<dbReference type="eggNOG" id="COG4796">
    <property type="taxonomic scope" value="Bacteria"/>
</dbReference>
<feature type="chain" id="PRO_5002772752" evidence="9">
    <location>
        <begin position="23"/>
        <end position="509"/>
    </location>
</feature>
<evidence type="ECO:0000256" key="4">
    <source>
        <dbReference type="ARBA" id="ARBA00022729"/>
    </source>
</evidence>
<dbReference type="InterPro" id="IPR038591">
    <property type="entry name" value="NolW-like_sf"/>
</dbReference>
<name>B1XUD4_POLNS</name>
<evidence type="ECO:0000256" key="8">
    <source>
        <dbReference type="RuleBase" id="RU004004"/>
    </source>
</evidence>
<dbReference type="EMBL" id="CP001010">
    <property type="protein sequence ID" value="ACB43961.1"/>
    <property type="molecule type" value="Genomic_DNA"/>
</dbReference>
<evidence type="ECO:0000256" key="5">
    <source>
        <dbReference type="ARBA" id="ARBA00023136"/>
    </source>
</evidence>
<dbReference type="PANTHER" id="PTHR30604">
    <property type="entry name" value="PROTEIN TRANSPORT PROTEIN HOFQ"/>
    <property type="match status" value="1"/>
</dbReference>
<dbReference type="Pfam" id="PF21305">
    <property type="entry name" value="type_II_gspD_N0"/>
    <property type="match status" value="1"/>
</dbReference>
<proteinExistence type="inferred from homology"/>
<keyword evidence="5" id="KW-0472">Membrane</keyword>
<dbReference type="STRING" id="452638.Pnec_0735"/>
<sequence>MRKSFIYLALMMLFLAGCESMGQLPPQSEAVMRQQMSLDPAQIMADLAPKTQQTLDLGPKIERKLTEQLDQIRRNFINESQRSEDGQWKSFNVNLNFVDVDIRELAQAMTQVSGVNILVGDEVEGTVTVKINNVPWDKALDNILRIKGLSKSVDPGSNIIRIQKPETVLARDEFERKRLEEVSRQIAAKRIVSTQVTEIFRLYYTKPAIVKKQLEAIFGGNTGAAGAQATRPPGGIIEITTDERINSIIVKGTQSEMELVAKLISKLDIRTQEVLIEAFIVEADDDWQYELGSRFGYRNTTGNGTSTNPTSAVGGAVGDLANANIFSRPVTGAPFGLGYLFQTTASQLKVELTAMEKLSLVKIISNPHVFTMDNEEAVVIDGVQIPYPVPGVGTNQITYEFKDAALKLTATPSIVGDGNLFLNMIVNKDSPNYSTSPPSINKREVRSKLLIQDGTIAVIGGIYDQTKENTVEKVPLLGSIPLLGSLFSYTRKADKKTQLLVFIAPKILN</sequence>
<dbReference type="SMART" id="SM00965">
    <property type="entry name" value="STN"/>
    <property type="match status" value="1"/>
</dbReference>
<dbReference type="InterPro" id="IPR004846">
    <property type="entry name" value="T2SS/T3SS_dom"/>
</dbReference>
<feature type="domain" description="Secretin/TonB short N-terminal" evidence="10">
    <location>
        <begin position="115"/>
        <end position="165"/>
    </location>
</feature>
<dbReference type="PRINTS" id="PR00811">
    <property type="entry name" value="BCTERIALGSPD"/>
</dbReference>
<dbReference type="Gene3D" id="3.30.1370.130">
    <property type="match status" value="1"/>
</dbReference>
<dbReference type="AlphaFoldDB" id="B1XUD4"/>
<evidence type="ECO:0000256" key="9">
    <source>
        <dbReference type="SAM" id="SignalP"/>
    </source>
</evidence>
<dbReference type="Pfam" id="PF00263">
    <property type="entry name" value="Secretin"/>
    <property type="match status" value="1"/>
</dbReference>